<evidence type="ECO:0000259" key="1">
    <source>
        <dbReference type="Pfam" id="PF23245"/>
    </source>
</evidence>
<accession>A0A099YSL9</accession>
<protein>
    <submittedName>
        <fullName evidence="2">Poly [ADP-ribose] polymerase 14</fullName>
    </submittedName>
</protein>
<dbReference type="Pfam" id="PF23245">
    <property type="entry name" value="RRM_PARP14_2"/>
    <property type="match status" value="1"/>
</dbReference>
<sequence>STKTSLLVALENVQHFSAQRLGALLENVSGFVADKDFCLEMRPETSTAVVTLLKRIDAEEFVKLCAESNRLKKLKITAKLLEETHSIKAEIVPGGVSTDHIAACFENVSSGGGPVVDVQLLPEERSAITTFCSPKGKA</sequence>
<gene>
    <name evidence="2" type="ORF">N309_06894</name>
</gene>
<feature type="non-terminal residue" evidence="2">
    <location>
        <position position="138"/>
    </location>
</feature>
<evidence type="ECO:0000313" key="2">
    <source>
        <dbReference type="EMBL" id="KGL72346.1"/>
    </source>
</evidence>
<dbReference type="Proteomes" id="UP000053641">
    <property type="component" value="Unassembled WGS sequence"/>
</dbReference>
<keyword evidence="3" id="KW-1185">Reference proteome</keyword>
<proteinExistence type="predicted"/>
<feature type="domain" description="PARP14 second RRM" evidence="1">
    <location>
        <begin position="4"/>
        <end position="82"/>
    </location>
</feature>
<dbReference type="InterPro" id="IPR057050">
    <property type="entry name" value="RRM_PARP14_2"/>
</dbReference>
<reference evidence="2 3" key="1">
    <citation type="submission" date="2014-06" db="EMBL/GenBank/DDBJ databases">
        <title>Genome evolution of avian class.</title>
        <authorList>
            <person name="Zhang G."/>
            <person name="Li C."/>
        </authorList>
    </citation>
    <scope>NUCLEOTIDE SEQUENCE [LARGE SCALE GENOMIC DNA]</scope>
    <source>
        <strain evidence="2">BGI_N309</strain>
    </source>
</reference>
<feature type="non-terminal residue" evidence="2">
    <location>
        <position position="1"/>
    </location>
</feature>
<evidence type="ECO:0000313" key="3">
    <source>
        <dbReference type="Proteomes" id="UP000053641"/>
    </source>
</evidence>
<dbReference type="Pfam" id="PF23085">
    <property type="entry name" value="RRM_PARP14_3"/>
    <property type="match status" value="1"/>
</dbReference>
<name>A0A099YSL9_TINGU</name>
<dbReference type="EMBL" id="KL884870">
    <property type="protein sequence ID" value="KGL72346.1"/>
    <property type="molecule type" value="Genomic_DNA"/>
</dbReference>
<organism evidence="2 3">
    <name type="scientific">Tinamus guttatus</name>
    <name type="common">White-throated tinamou</name>
    <dbReference type="NCBI Taxonomy" id="94827"/>
    <lineage>
        <taxon>Eukaryota</taxon>
        <taxon>Metazoa</taxon>
        <taxon>Chordata</taxon>
        <taxon>Craniata</taxon>
        <taxon>Vertebrata</taxon>
        <taxon>Euteleostomi</taxon>
        <taxon>Archelosauria</taxon>
        <taxon>Archosauria</taxon>
        <taxon>Dinosauria</taxon>
        <taxon>Saurischia</taxon>
        <taxon>Theropoda</taxon>
        <taxon>Coelurosauria</taxon>
        <taxon>Aves</taxon>
        <taxon>Palaeognathae</taxon>
        <taxon>Tinamiformes</taxon>
        <taxon>Tinamidae</taxon>
        <taxon>Tinamus</taxon>
    </lineage>
</organism>
<dbReference type="AlphaFoldDB" id="A0A099YSL9"/>
<dbReference type="STRING" id="94827.A0A099YSL9"/>